<accession>A0A8J4LMA0</accession>
<name>A0A8J4LMA0_9CHLO</name>
<protein>
    <submittedName>
        <fullName evidence="2">Uncharacterized protein</fullName>
    </submittedName>
</protein>
<feature type="compositionally biased region" description="Basic and acidic residues" evidence="1">
    <location>
        <begin position="152"/>
        <end position="162"/>
    </location>
</feature>
<feature type="compositionally biased region" description="Gly residues" evidence="1">
    <location>
        <begin position="311"/>
        <end position="322"/>
    </location>
</feature>
<organism evidence="2 3">
    <name type="scientific">Volvox reticuliferus</name>
    <dbReference type="NCBI Taxonomy" id="1737510"/>
    <lineage>
        <taxon>Eukaryota</taxon>
        <taxon>Viridiplantae</taxon>
        <taxon>Chlorophyta</taxon>
        <taxon>core chlorophytes</taxon>
        <taxon>Chlorophyceae</taxon>
        <taxon>CS clade</taxon>
        <taxon>Chlamydomonadales</taxon>
        <taxon>Volvocaceae</taxon>
        <taxon>Volvox</taxon>
    </lineage>
</organism>
<feature type="region of interest" description="Disordered" evidence="1">
    <location>
        <begin position="204"/>
        <end position="234"/>
    </location>
</feature>
<evidence type="ECO:0000256" key="1">
    <source>
        <dbReference type="SAM" id="MobiDB-lite"/>
    </source>
</evidence>
<proteinExistence type="predicted"/>
<comment type="caution">
    <text evidence="2">The sequence shown here is derived from an EMBL/GenBank/DDBJ whole genome shotgun (WGS) entry which is preliminary data.</text>
</comment>
<feature type="region of interest" description="Disordered" evidence="1">
    <location>
        <begin position="291"/>
        <end position="330"/>
    </location>
</feature>
<dbReference type="AlphaFoldDB" id="A0A8J4LMA0"/>
<feature type="compositionally biased region" description="Low complexity" evidence="1">
    <location>
        <begin position="293"/>
        <end position="307"/>
    </location>
</feature>
<feature type="region of interest" description="Disordered" evidence="1">
    <location>
        <begin position="152"/>
        <end position="180"/>
    </location>
</feature>
<dbReference type="Proteomes" id="UP000722791">
    <property type="component" value="Unassembled WGS sequence"/>
</dbReference>
<evidence type="ECO:0000313" key="2">
    <source>
        <dbReference type="EMBL" id="GIM01635.1"/>
    </source>
</evidence>
<feature type="non-terminal residue" evidence="2">
    <location>
        <position position="382"/>
    </location>
</feature>
<dbReference type="EMBL" id="BNCQ01000009">
    <property type="protein sequence ID" value="GIM01635.1"/>
    <property type="molecule type" value="Genomic_DNA"/>
</dbReference>
<reference evidence="2" key="1">
    <citation type="journal article" date="2021" name="Proc. Natl. Acad. Sci. U.S.A.">
        <title>Three genomes in the algal genus Volvox reveal the fate of a haploid sex-determining region after a transition to homothallism.</title>
        <authorList>
            <person name="Yamamoto K."/>
            <person name="Hamaji T."/>
            <person name="Kawai-Toyooka H."/>
            <person name="Matsuzaki R."/>
            <person name="Takahashi F."/>
            <person name="Nishimura Y."/>
            <person name="Kawachi M."/>
            <person name="Noguchi H."/>
            <person name="Minakuchi Y."/>
            <person name="Umen J.G."/>
            <person name="Toyoda A."/>
            <person name="Nozaki H."/>
        </authorList>
    </citation>
    <scope>NUCLEOTIDE SEQUENCE</scope>
    <source>
        <strain evidence="2">NIES-3785</strain>
    </source>
</reference>
<feature type="region of interest" description="Disordered" evidence="1">
    <location>
        <begin position="358"/>
        <end position="382"/>
    </location>
</feature>
<sequence>AVTAQEIIDANAASAAGVFFAARGAATAVALPSEATAAAAAWKLTGGAEPDADDVVLRRRAEGYDALAADADAALLLGGGSNSAEGMGTAVAGASRKGALYGDAQAEMRRLLIEQASEAVDLDKLALLGPKGAAAAGIRSPGAADTVAVHVAERDADGRPSRVSEPLDPDKGPGSDDEEECDVAEELLPAAVREQIRLRRQVLRRQRRAAPPPSSLAMEPADGPVAAASGPTSRREALLQQLLGHRAAAEAGSGGGAVSVRNRRTAHSNADTVGDVASAAGGVASRDLGGNTAPLPLGASSGPAAPAVMRGDGGGDGDGGEGTEATDGRDIAVLANNDDIPAPDSKAATAADDVACVAPDGGGGGGFRKAGSACYRRRGGGG</sequence>
<evidence type="ECO:0000313" key="3">
    <source>
        <dbReference type="Proteomes" id="UP000722791"/>
    </source>
</evidence>
<feature type="non-terminal residue" evidence="2">
    <location>
        <position position="1"/>
    </location>
</feature>
<gene>
    <name evidence="2" type="ORF">Vretimale_6415</name>
</gene>